<evidence type="ECO:0000256" key="1">
    <source>
        <dbReference type="SAM" id="Phobius"/>
    </source>
</evidence>
<organism evidence="2">
    <name type="scientific">Anguilla anguilla</name>
    <name type="common">European freshwater eel</name>
    <name type="synonym">Muraena anguilla</name>
    <dbReference type="NCBI Taxonomy" id="7936"/>
    <lineage>
        <taxon>Eukaryota</taxon>
        <taxon>Metazoa</taxon>
        <taxon>Chordata</taxon>
        <taxon>Craniata</taxon>
        <taxon>Vertebrata</taxon>
        <taxon>Euteleostomi</taxon>
        <taxon>Actinopterygii</taxon>
        <taxon>Neopterygii</taxon>
        <taxon>Teleostei</taxon>
        <taxon>Anguilliformes</taxon>
        <taxon>Anguillidae</taxon>
        <taxon>Anguilla</taxon>
    </lineage>
</organism>
<evidence type="ECO:0000313" key="2">
    <source>
        <dbReference type="EMBL" id="JAH89060.1"/>
    </source>
</evidence>
<dbReference type="AlphaFoldDB" id="A0A0E9WHJ2"/>
<protein>
    <submittedName>
        <fullName evidence="2">Uncharacterized protein</fullName>
    </submittedName>
</protein>
<dbReference type="EMBL" id="GBXM01019517">
    <property type="protein sequence ID" value="JAH89060.1"/>
    <property type="molecule type" value="Transcribed_RNA"/>
</dbReference>
<reference evidence="2" key="2">
    <citation type="journal article" date="2015" name="Fish Shellfish Immunol.">
        <title>Early steps in the European eel (Anguilla anguilla)-Vibrio vulnificus interaction in the gills: Role of the RtxA13 toxin.</title>
        <authorList>
            <person name="Callol A."/>
            <person name="Pajuelo D."/>
            <person name="Ebbesson L."/>
            <person name="Teles M."/>
            <person name="MacKenzie S."/>
            <person name="Amaro C."/>
        </authorList>
    </citation>
    <scope>NUCLEOTIDE SEQUENCE</scope>
</reference>
<reference evidence="2" key="1">
    <citation type="submission" date="2014-11" db="EMBL/GenBank/DDBJ databases">
        <authorList>
            <person name="Amaro Gonzalez C."/>
        </authorList>
    </citation>
    <scope>NUCLEOTIDE SEQUENCE</scope>
</reference>
<feature type="transmembrane region" description="Helical" evidence="1">
    <location>
        <begin position="18"/>
        <end position="38"/>
    </location>
</feature>
<keyword evidence="1" id="KW-0812">Transmembrane</keyword>
<proteinExistence type="predicted"/>
<keyword evidence="1" id="KW-1133">Transmembrane helix</keyword>
<keyword evidence="1" id="KW-0472">Membrane</keyword>
<sequence>MLVLQPATGEGICTPKGVAIYVAILSLAAMYTCVRMYLCFGEKMGVRMNVMQVSTQM</sequence>
<name>A0A0E9WHJ2_ANGAN</name>
<accession>A0A0E9WHJ2</accession>